<gene>
    <name evidence="1" type="ORF">GCM10010246_61100</name>
</gene>
<name>A0ABN3GWV7_9ACTN</name>
<sequence length="279" mass="30761">MDRRTAGAEADRRGADSGGVRFRADDVLRLECPFTETTVTGVSRSHVSVRWPWSEVDPQAEHIRWNGERALPTPEAGEWEIFRTEPAEAVLKSGDMCRVGIPPTVVHVLAVHHFDPPLVTGMLPRPASSLEILPQGETYDPELEDQGYALDPVGDEPIRMELLFRPYAFLEPGDEVADRDGHVWRFDAAWDWHPSDEARAGAPAWPLALLSREGEPTPEEVAAVARATAAGSHAGELERWTELTLARPATHEFGESRLSLRAAAWGARPSCGSGSRRPR</sequence>
<protein>
    <recommendedName>
        <fullName evidence="3">FHA domain-containing protein</fullName>
    </recommendedName>
</protein>
<evidence type="ECO:0008006" key="3">
    <source>
        <dbReference type="Google" id="ProtNLM"/>
    </source>
</evidence>
<dbReference type="RefSeq" id="WP_346177576.1">
    <property type="nucleotide sequence ID" value="NZ_BAAASD010000033.1"/>
</dbReference>
<accession>A0ABN3GWV7</accession>
<proteinExistence type="predicted"/>
<reference evidence="1 2" key="1">
    <citation type="journal article" date="2019" name="Int. J. Syst. Evol. Microbiol.">
        <title>The Global Catalogue of Microorganisms (GCM) 10K type strain sequencing project: providing services to taxonomists for standard genome sequencing and annotation.</title>
        <authorList>
            <consortium name="The Broad Institute Genomics Platform"/>
            <consortium name="The Broad Institute Genome Sequencing Center for Infectious Disease"/>
            <person name="Wu L."/>
            <person name="Ma J."/>
        </authorList>
    </citation>
    <scope>NUCLEOTIDE SEQUENCE [LARGE SCALE GENOMIC DNA]</scope>
    <source>
        <strain evidence="1 2">JCM 4316</strain>
    </source>
</reference>
<keyword evidence="2" id="KW-1185">Reference proteome</keyword>
<organism evidence="1 2">
    <name type="scientific">Streptomyces cuspidosporus</name>
    <dbReference type="NCBI Taxonomy" id="66882"/>
    <lineage>
        <taxon>Bacteria</taxon>
        <taxon>Bacillati</taxon>
        <taxon>Actinomycetota</taxon>
        <taxon>Actinomycetes</taxon>
        <taxon>Kitasatosporales</taxon>
        <taxon>Streptomycetaceae</taxon>
        <taxon>Streptomyces</taxon>
    </lineage>
</organism>
<evidence type="ECO:0000313" key="2">
    <source>
        <dbReference type="Proteomes" id="UP001500253"/>
    </source>
</evidence>
<evidence type="ECO:0000313" key="1">
    <source>
        <dbReference type="EMBL" id="GAA2361965.1"/>
    </source>
</evidence>
<dbReference type="Proteomes" id="UP001500253">
    <property type="component" value="Unassembled WGS sequence"/>
</dbReference>
<comment type="caution">
    <text evidence="1">The sequence shown here is derived from an EMBL/GenBank/DDBJ whole genome shotgun (WGS) entry which is preliminary data.</text>
</comment>
<dbReference type="EMBL" id="BAAASD010000033">
    <property type="protein sequence ID" value="GAA2361965.1"/>
    <property type="molecule type" value="Genomic_DNA"/>
</dbReference>